<comment type="caution">
    <text evidence="2">The sequence shown here is derived from an EMBL/GenBank/DDBJ whole genome shotgun (WGS) entry which is preliminary data.</text>
</comment>
<protein>
    <submittedName>
        <fullName evidence="2">Putative transcription factor interactor and regulator CCHC(Zn) family</fullName>
    </submittedName>
</protein>
<dbReference type="EMBL" id="PDCK01000041">
    <property type="protein sequence ID" value="PRQ42460.1"/>
    <property type="molecule type" value="Genomic_DNA"/>
</dbReference>
<evidence type="ECO:0000256" key="1">
    <source>
        <dbReference type="SAM" id="MobiDB-lite"/>
    </source>
</evidence>
<evidence type="ECO:0000313" key="3">
    <source>
        <dbReference type="Proteomes" id="UP000238479"/>
    </source>
</evidence>
<name>A0A2P6R7P7_ROSCH</name>
<feature type="region of interest" description="Disordered" evidence="1">
    <location>
        <begin position="1"/>
        <end position="49"/>
    </location>
</feature>
<gene>
    <name evidence="2" type="ORF">RchiOBHm_Chr3g0457871</name>
</gene>
<dbReference type="Gramene" id="PRQ42460">
    <property type="protein sequence ID" value="PRQ42460"/>
    <property type="gene ID" value="RchiOBHm_Chr3g0457871"/>
</dbReference>
<accession>A0A2P6R7P7</accession>
<reference evidence="2 3" key="1">
    <citation type="journal article" date="2018" name="Nat. Genet.">
        <title>The Rosa genome provides new insights in the design of modern roses.</title>
        <authorList>
            <person name="Bendahmane M."/>
        </authorList>
    </citation>
    <scope>NUCLEOTIDE SEQUENCE [LARGE SCALE GENOMIC DNA]</scope>
    <source>
        <strain evidence="3">cv. Old Blush</strain>
    </source>
</reference>
<organism evidence="2 3">
    <name type="scientific">Rosa chinensis</name>
    <name type="common">China rose</name>
    <dbReference type="NCBI Taxonomy" id="74649"/>
    <lineage>
        <taxon>Eukaryota</taxon>
        <taxon>Viridiplantae</taxon>
        <taxon>Streptophyta</taxon>
        <taxon>Embryophyta</taxon>
        <taxon>Tracheophyta</taxon>
        <taxon>Spermatophyta</taxon>
        <taxon>Magnoliopsida</taxon>
        <taxon>eudicotyledons</taxon>
        <taxon>Gunneridae</taxon>
        <taxon>Pentapetalae</taxon>
        <taxon>rosids</taxon>
        <taxon>fabids</taxon>
        <taxon>Rosales</taxon>
        <taxon>Rosaceae</taxon>
        <taxon>Rosoideae</taxon>
        <taxon>Rosoideae incertae sedis</taxon>
        <taxon>Rosa</taxon>
    </lineage>
</organism>
<dbReference type="OrthoDB" id="1166301at2759"/>
<evidence type="ECO:0000313" key="2">
    <source>
        <dbReference type="EMBL" id="PRQ42460.1"/>
    </source>
</evidence>
<dbReference type="Proteomes" id="UP000238479">
    <property type="component" value="Chromosome 3"/>
</dbReference>
<sequence length="197" mass="22015">MSKKAGMEVARSSECFQRQDLAVVPKPDDTKAEEPKARRPSMDPWPYISKLPDGRRIIISRKNPPTEHPCAYTEMPPDDPGPFSQKSKLRVTGPPIPRAAVTGQIPGTCIICSLVDEHSSTRCPYLNLLPKNAAVSSGCDVVCTVCHRLFSGRCCNQDAGRAELRLCNNCMRIGDHWTSQCPQEDRFFSLIRRKVKF</sequence>
<keyword evidence="3" id="KW-1185">Reference proteome</keyword>
<feature type="compositionally biased region" description="Basic and acidic residues" evidence="1">
    <location>
        <begin position="26"/>
        <end position="41"/>
    </location>
</feature>
<dbReference type="AlphaFoldDB" id="A0A2P6R7P7"/>
<proteinExistence type="predicted"/>